<dbReference type="InterPro" id="IPR050267">
    <property type="entry name" value="Anti-sigma-factor_SerPK"/>
</dbReference>
<keyword evidence="1" id="KW-0418">Kinase</keyword>
<dbReference type="CDD" id="cd16936">
    <property type="entry name" value="HATPase_RsbW-like"/>
    <property type="match status" value="1"/>
</dbReference>
<evidence type="ECO:0000313" key="3">
    <source>
        <dbReference type="EMBL" id="TQK86149.1"/>
    </source>
</evidence>
<keyword evidence="1" id="KW-0808">Transferase</keyword>
<protein>
    <submittedName>
        <fullName evidence="3">Anti-sigma regulatory factor (Ser/Thr protein kinase)</fullName>
    </submittedName>
</protein>
<dbReference type="PANTHER" id="PTHR35526:SF3">
    <property type="entry name" value="ANTI-SIGMA-F FACTOR RSBW"/>
    <property type="match status" value="1"/>
</dbReference>
<dbReference type="GO" id="GO:0004674">
    <property type="term" value="F:protein serine/threonine kinase activity"/>
    <property type="evidence" value="ECO:0007669"/>
    <property type="project" value="UniProtKB-KW"/>
</dbReference>
<gene>
    <name evidence="3" type="ORF">FB563_6244</name>
</gene>
<dbReference type="OrthoDB" id="4304137at2"/>
<evidence type="ECO:0000313" key="4">
    <source>
        <dbReference type="Proteomes" id="UP000318103"/>
    </source>
</evidence>
<dbReference type="InterPro" id="IPR003594">
    <property type="entry name" value="HATPase_dom"/>
</dbReference>
<keyword evidence="4" id="KW-1185">Reference proteome</keyword>
<dbReference type="Pfam" id="PF13581">
    <property type="entry name" value="HATPase_c_2"/>
    <property type="match status" value="1"/>
</dbReference>
<proteinExistence type="predicted"/>
<accession>A0A542TH27</accession>
<dbReference type="SUPFAM" id="SSF55874">
    <property type="entry name" value="ATPase domain of HSP90 chaperone/DNA topoisomerase II/histidine kinase"/>
    <property type="match status" value="1"/>
</dbReference>
<dbReference type="EMBL" id="VFNX01000002">
    <property type="protein sequence ID" value="TQK86149.1"/>
    <property type="molecule type" value="Genomic_DNA"/>
</dbReference>
<dbReference type="Gene3D" id="3.30.565.10">
    <property type="entry name" value="Histidine kinase-like ATPase, C-terminal domain"/>
    <property type="match status" value="1"/>
</dbReference>
<organism evidence="3 4">
    <name type="scientific">Streptomyces puniciscabiei</name>
    <dbReference type="NCBI Taxonomy" id="164348"/>
    <lineage>
        <taxon>Bacteria</taxon>
        <taxon>Bacillati</taxon>
        <taxon>Actinomycetota</taxon>
        <taxon>Actinomycetes</taxon>
        <taxon>Kitasatosporales</taxon>
        <taxon>Streptomycetaceae</taxon>
        <taxon>Streptomyces</taxon>
    </lineage>
</organism>
<dbReference type="PANTHER" id="PTHR35526">
    <property type="entry name" value="ANTI-SIGMA-F FACTOR RSBW-RELATED"/>
    <property type="match status" value="1"/>
</dbReference>
<dbReference type="AlphaFoldDB" id="A0A542TH27"/>
<sequence>MDAAGHDECQLPLIAGPLAVSAAFEGSEEIAKARELARRFLTDVQALRGLPVSGRAMGMVQLVVSELVTNARKYAPGPCLLTLKIEDRAAQVSVWDSGTAVPAVLAPDPSRIGQHGLEIVMAVCQSFAVRREPVGKRITATVALAADPGGDASVTSRCDHARLGRGRPRFPPTADTGEAGCERAILARTAGLLYGQAEDAGRCARPAGTRAVRSQRHRLLAGSCLLPAGRTSGGCRACCPTCEPQHF</sequence>
<keyword evidence="1" id="KW-0723">Serine/threonine-protein kinase</keyword>
<evidence type="ECO:0000256" key="1">
    <source>
        <dbReference type="ARBA" id="ARBA00022527"/>
    </source>
</evidence>
<evidence type="ECO:0000259" key="2">
    <source>
        <dbReference type="Pfam" id="PF13581"/>
    </source>
</evidence>
<dbReference type="InterPro" id="IPR036890">
    <property type="entry name" value="HATPase_C_sf"/>
</dbReference>
<comment type="caution">
    <text evidence="3">The sequence shown here is derived from an EMBL/GenBank/DDBJ whole genome shotgun (WGS) entry which is preliminary data.</text>
</comment>
<name>A0A542TH27_9ACTN</name>
<reference evidence="3 4" key="1">
    <citation type="submission" date="2019-06" db="EMBL/GenBank/DDBJ databases">
        <title>Sequencing the genomes of 1000 actinobacteria strains.</title>
        <authorList>
            <person name="Klenk H.-P."/>
        </authorList>
    </citation>
    <scope>NUCLEOTIDE SEQUENCE [LARGE SCALE GENOMIC DNA]</scope>
    <source>
        <strain evidence="3 4">DSM 41929</strain>
    </source>
</reference>
<feature type="domain" description="Histidine kinase/HSP90-like ATPase" evidence="2">
    <location>
        <begin position="33"/>
        <end position="141"/>
    </location>
</feature>
<dbReference type="Proteomes" id="UP000318103">
    <property type="component" value="Unassembled WGS sequence"/>
</dbReference>